<keyword evidence="6" id="KW-1185">Reference proteome</keyword>
<dbReference type="PANTHER" id="PTHR30146">
    <property type="entry name" value="LACI-RELATED TRANSCRIPTIONAL REPRESSOR"/>
    <property type="match status" value="1"/>
</dbReference>
<dbReference type="PROSITE" id="PS50932">
    <property type="entry name" value="HTH_LACI_2"/>
    <property type="match status" value="1"/>
</dbReference>
<reference evidence="5" key="1">
    <citation type="submission" date="2022-11" db="EMBL/GenBank/DDBJ databases">
        <title>Refractory cell wall polysaccharides provide important carbon source for microbial heterotrophs in the hadal ocean.</title>
        <authorList>
            <person name="Zhu X."/>
        </authorList>
    </citation>
    <scope>NUCLEOTIDE SEQUENCE</scope>
    <source>
        <strain evidence="5">MTRN7</strain>
    </source>
</reference>
<dbReference type="InterPro" id="IPR010982">
    <property type="entry name" value="Lambda_DNA-bd_dom_sf"/>
</dbReference>
<organism evidence="5 6">
    <name type="scientific">Mesoflavibacter profundi</name>
    <dbReference type="NCBI Taxonomy" id="2708110"/>
    <lineage>
        <taxon>Bacteria</taxon>
        <taxon>Pseudomonadati</taxon>
        <taxon>Bacteroidota</taxon>
        <taxon>Flavobacteriia</taxon>
        <taxon>Flavobacteriales</taxon>
        <taxon>Flavobacteriaceae</taxon>
        <taxon>Mesoflavibacter</taxon>
    </lineage>
</organism>
<keyword evidence="3" id="KW-0804">Transcription</keyword>
<dbReference type="Gene3D" id="3.40.50.2300">
    <property type="match status" value="2"/>
</dbReference>
<keyword evidence="1" id="KW-0805">Transcription regulation</keyword>
<evidence type="ECO:0000259" key="4">
    <source>
        <dbReference type="PROSITE" id="PS50932"/>
    </source>
</evidence>
<dbReference type="RefSeq" id="WP_106687948.1">
    <property type="nucleotide sequence ID" value="NZ_CAXQEU010000098.1"/>
</dbReference>
<dbReference type="Gene3D" id="1.10.260.40">
    <property type="entry name" value="lambda repressor-like DNA-binding domains"/>
    <property type="match status" value="1"/>
</dbReference>
<dbReference type="Pfam" id="PF00532">
    <property type="entry name" value="Peripla_BP_1"/>
    <property type="match status" value="1"/>
</dbReference>
<feature type="domain" description="HTH lacI-type" evidence="4">
    <location>
        <begin position="4"/>
        <end position="58"/>
    </location>
</feature>
<dbReference type="SUPFAM" id="SSF53822">
    <property type="entry name" value="Periplasmic binding protein-like I"/>
    <property type="match status" value="1"/>
</dbReference>
<dbReference type="Pfam" id="PF00356">
    <property type="entry name" value="LacI"/>
    <property type="match status" value="1"/>
</dbReference>
<keyword evidence="2" id="KW-0238">DNA-binding</keyword>
<name>A0ABT4S169_9FLAO</name>
<dbReference type="CDD" id="cd06267">
    <property type="entry name" value="PBP1_LacI_sugar_binding-like"/>
    <property type="match status" value="1"/>
</dbReference>
<dbReference type="EMBL" id="JAPFGC010000002">
    <property type="protein sequence ID" value="MDA0177797.1"/>
    <property type="molecule type" value="Genomic_DNA"/>
</dbReference>
<dbReference type="SUPFAM" id="SSF47413">
    <property type="entry name" value="lambda repressor-like DNA-binding domains"/>
    <property type="match status" value="1"/>
</dbReference>
<sequence>MSKPTLSKIAATLGLSVATVSKALKDYPDISFATKKKVKELAEKLNYTPNSYAQSLRNQESKIIGLIIPEIVHHFFANIILGVVKAAEKEGYLVITLQSDEKYEVEKKQIELLLNKNVDGILISLADNTVDHKHVKHIKDSGVPVVLYDKISKLINCHKIVIDDEKAAFDATKHLIESGCKKVAHIRGPLKPQTTIDRFKGYKRALKHFNIEFDNNLVFETKNLSFKDGKEIADDIYRNHKDIDGVFAMTDLLATGALVRLQELGLSIPEDISIIGFSNWFLTKITTPRLSTVNQPGYEMGEAAFKMLLEEIDDHKNNRNVIYETVEIPTKVIIRDSTLKH</sequence>
<comment type="caution">
    <text evidence="5">The sequence shown here is derived from an EMBL/GenBank/DDBJ whole genome shotgun (WGS) entry which is preliminary data.</text>
</comment>
<evidence type="ECO:0000256" key="2">
    <source>
        <dbReference type="ARBA" id="ARBA00023125"/>
    </source>
</evidence>
<dbReference type="InterPro" id="IPR028082">
    <property type="entry name" value="Peripla_BP_I"/>
</dbReference>
<evidence type="ECO:0000256" key="3">
    <source>
        <dbReference type="ARBA" id="ARBA00023163"/>
    </source>
</evidence>
<proteinExistence type="predicted"/>
<dbReference type="PANTHER" id="PTHR30146:SF109">
    <property type="entry name" value="HTH-TYPE TRANSCRIPTIONAL REGULATOR GALS"/>
    <property type="match status" value="1"/>
</dbReference>
<accession>A0ABT4S169</accession>
<dbReference type="SMART" id="SM00354">
    <property type="entry name" value="HTH_LACI"/>
    <property type="match status" value="1"/>
</dbReference>
<dbReference type="Proteomes" id="UP001149142">
    <property type="component" value="Unassembled WGS sequence"/>
</dbReference>
<dbReference type="InterPro" id="IPR000843">
    <property type="entry name" value="HTH_LacI"/>
</dbReference>
<evidence type="ECO:0000256" key="1">
    <source>
        <dbReference type="ARBA" id="ARBA00023015"/>
    </source>
</evidence>
<gene>
    <name evidence="5" type="ORF">OOZ35_09865</name>
</gene>
<protein>
    <submittedName>
        <fullName evidence="5">LacI family transcriptional regulator</fullName>
    </submittedName>
</protein>
<dbReference type="InterPro" id="IPR001761">
    <property type="entry name" value="Peripla_BP/Lac1_sug-bd_dom"/>
</dbReference>
<dbReference type="CDD" id="cd01392">
    <property type="entry name" value="HTH_LacI"/>
    <property type="match status" value="1"/>
</dbReference>
<evidence type="ECO:0000313" key="6">
    <source>
        <dbReference type="Proteomes" id="UP001149142"/>
    </source>
</evidence>
<evidence type="ECO:0000313" key="5">
    <source>
        <dbReference type="EMBL" id="MDA0177797.1"/>
    </source>
</evidence>